<name>A0A180GYS1_PUCT1</name>
<evidence type="ECO:0000259" key="1">
    <source>
        <dbReference type="Pfam" id="PF18648"/>
    </source>
</evidence>
<gene>
    <name evidence="2" type="ORF">PTTG_26164</name>
</gene>
<sequence>MISLVSLRPPCSISRCKRFYAAPPARPAGTRKAASPRPLIGRYTDSFPLELARVQSGRTVNLRDYESQVKLKRLSFDLKTHDGKVLPALGPNFLGPNGCSLREPFSPTFQEVVRNFRGTNIVVYVIPEGTPVPKTLTLLHEHSDHFSLQCAEPMSLPELNKEITDFLVKSARAITKEEFGEEYPYEI</sequence>
<evidence type="ECO:0000313" key="4">
    <source>
        <dbReference type="Proteomes" id="UP000005240"/>
    </source>
</evidence>
<proteinExistence type="predicted"/>
<protein>
    <recommendedName>
        <fullName evidence="1">Tse2 ADP-ribosyltransferase toxin domain-containing protein</fullName>
    </recommendedName>
</protein>
<accession>A0A180GYS1</accession>
<dbReference type="EMBL" id="ADAS02000015">
    <property type="protein sequence ID" value="OAV97163.1"/>
    <property type="molecule type" value="Genomic_DNA"/>
</dbReference>
<dbReference type="EnsemblFungi" id="PTTG_26164-t43_1">
    <property type="protein sequence ID" value="PTTG_26164-t43_1-p1"/>
    <property type="gene ID" value="PTTG_26164"/>
</dbReference>
<organism evidence="2">
    <name type="scientific">Puccinia triticina (isolate 1-1 / race 1 (BBBD))</name>
    <name type="common">Brown leaf rust fungus</name>
    <dbReference type="NCBI Taxonomy" id="630390"/>
    <lineage>
        <taxon>Eukaryota</taxon>
        <taxon>Fungi</taxon>
        <taxon>Dikarya</taxon>
        <taxon>Basidiomycota</taxon>
        <taxon>Pucciniomycotina</taxon>
        <taxon>Pucciniomycetes</taxon>
        <taxon>Pucciniales</taxon>
        <taxon>Pucciniaceae</taxon>
        <taxon>Puccinia</taxon>
    </lineage>
</organism>
<dbReference type="InterPro" id="IPR041018">
    <property type="entry name" value="ADPRTs_Tse2"/>
</dbReference>
<reference evidence="3" key="4">
    <citation type="submission" date="2025-05" db="UniProtKB">
        <authorList>
            <consortium name="EnsemblFungi"/>
        </authorList>
    </citation>
    <scope>IDENTIFICATION</scope>
    <source>
        <strain evidence="3">isolate 1-1 / race 1 (BBBD)</strain>
    </source>
</reference>
<dbReference type="OrthoDB" id="10266325at2759"/>
<evidence type="ECO:0000313" key="2">
    <source>
        <dbReference type="EMBL" id="OAV97163.1"/>
    </source>
</evidence>
<dbReference type="Proteomes" id="UP000005240">
    <property type="component" value="Unassembled WGS sequence"/>
</dbReference>
<reference evidence="3 4" key="3">
    <citation type="journal article" date="2017" name="G3 (Bethesda)">
        <title>Comparative analysis highlights variable genome content of wheat rusts and divergence of the mating loci.</title>
        <authorList>
            <person name="Cuomo C.A."/>
            <person name="Bakkeren G."/>
            <person name="Khalil H.B."/>
            <person name="Panwar V."/>
            <person name="Joly D."/>
            <person name="Linning R."/>
            <person name="Sakthikumar S."/>
            <person name="Song X."/>
            <person name="Adiconis X."/>
            <person name="Fan L."/>
            <person name="Goldberg J.M."/>
            <person name="Levin J.Z."/>
            <person name="Young S."/>
            <person name="Zeng Q."/>
            <person name="Anikster Y."/>
            <person name="Bruce M."/>
            <person name="Wang M."/>
            <person name="Yin C."/>
            <person name="McCallum B."/>
            <person name="Szabo L.J."/>
            <person name="Hulbert S."/>
            <person name="Chen X."/>
            <person name="Fellers J.P."/>
        </authorList>
    </citation>
    <scope>NUCLEOTIDE SEQUENCE</scope>
    <source>
        <strain evidence="3">isolate 1-1 / race 1 (BBBD)</strain>
        <strain evidence="4">Isolate 1-1 / race 1 (BBBD)</strain>
    </source>
</reference>
<keyword evidence="4" id="KW-1185">Reference proteome</keyword>
<dbReference type="Pfam" id="PF18648">
    <property type="entry name" value="ADPRTs_Tse2"/>
    <property type="match status" value="1"/>
</dbReference>
<evidence type="ECO:0000313" key="3">
    <source>
        <dbReference type="EnsemblFungi" id="PTTG_26164-t43_1-p1"/>
    </source>
</evidence>
<feature type="domain" description="Tse2 ADP-ribosyltransferase toxin" evidence="1">
    <location>
        <begin position="50"/>
        <end position="179"/>
    </location>
</feature>
<dbReference type="AlphaFoldDB" id="A0A180GYS1"/>
<reference evidence="2" key="2">
    <citation type="submission" date="2016-05" db="EMBL/GenBank/DDBJ databases">
        <title>Comparative analysis highlights variable genome content of wheat rusts and divergence of the mating loci.</title>
        <authorList>
            <person name="Cuomo C.A."/>
            <person name="Bakkeren G."/>
            <person name="Szabo L."/>
            <person name="Khalil H."/>
            <person name="Joly D."/>
            <person name="Goldberg J."/>
            <person name="Young S."/>
            <person name="Zeng Q."/>
            <person name="Fellers J."/>
        </authorList>
    </citation>
    <scope>NUCLEOTIDE SEQUENCE [LARGE SCALE GENOMIC DNA]</scope>
    <source>
        <strain evidence="2">1-1 BBBD Race 1</strain>
    </source>
</reference>
<dbReference type="VEuPathDB" id="FungiDB:PTTG_26164"/>
<reference evidence="2" key="1">
    <citation type="submission" date="2009-11" db="EMBL/GenBank/DDBJ databases">
        <authorList>
            <consortium name="The Broad Institute Genome Sequencing Platform"/>
            <person name="Ward D."/>
            <person name="Feldgarden M."/>
            <person name="Earl A."/>
            <person name="Young S.K."/>
            <person name="Zeng Q."/>
            <person name="Koehrsen M."/>
            <person name="Alvarado L."/>
            <person name="Berlin A."/>
            <person name="Bochicchio J."/>
            <person name="Borenstein D."/>
            <person name="Chapman S.B."/>
            <person name="Chen Z."/>
            <person name="Engels R."/>
            <person name="Freedman E."/>
            <person name="Gellesch M."/>
            <person name="Goldberg J."/>
            <person name="Griggs A."/>
            <person name="Gujja S."/>
            <person name="Heilman E."/>
            <person name="Heiman D."/>
            <person name="Hepburn T."/>
            <person name="Howarth C."/>
            <person name="Jen D."/>
            <person name="Larson L."/>
            <person name="Lewis B."/>
            <person name="Mehta T."/>
            <person name="Park D."/>
            <person name="Pearson M."/>
            <person name="Roberts A."/>
            <person name="Saif S."/>
            <person name="Shea T."/>
            <person name="Shenoy N."/>
            <person name="Sisk P."/>
            <person name="Stolte C."/>
            <person name="Sykes S."/>
            <person name="Thomson T."/>
            <person name="Walk T."/>
            <person name="White J."/>
            <person name="Yandava C."/>
            <person name="Izard J."/>
            <person name="Baranova O.V."/>
            <person name="Blanton J.M."/>
            <person name="Tanner A.C."/>
            <person name="Dewhirst F.E."/>
            <person name="Haas B."/>
            <person name="Nusbaum C."/>
            <person name="Birren B."/>
        </authorList>
    </citation>
    <scope>NUCLEOTIDE SEQUENCE [LARGE SCALE GENOMIC DNA]</scope>
    <source>
        <strain evidence="2">1-1 BBBD Race 1</strain>
    </source>
</reference>